<evidence type="ECO:0000313" key="2">
    <source>
        <dbReference type="Proteomes" id="UP001642360"/>
    </source>
</evidence>
<reference evidence="1 2" key="1">
    <citation type="submission" date="2024-02" db="EMBL/GenBank/DDBJ databases">
        <authorList>
            <person name="Vignale AGUSTIN F."/>
            <person name="Sosa J E."/>
            <person name="Modenutti C."/>
        </authorList>
    </citation>
    <scope>NUCLEOTIDE SEQUENCE [LARGE SCALE GENOMIC DNA]</scope>
</reference>
<keyword evidence="2" id="KW-1185">Reference proteome</keyword>
<organism evidence="1 2">
    <name type="scientific">Ilex paraguariensis</name>
    <name type="common">yerba mate</name>
    <dbReference type="NCBI Taxonomy" id="185542"/>
    <lineage>
        <taxon>Eukaryota</taxon>
        <taxon>Viridiplantae</taxon>
        <taxon>Streptophyta</taxon>
        <taxon>Embryophyta</taxon>
        <taxon>Tracheophyta</taxon>
        <taxon>Spermatophyta</taxon>
        <taxon>Magnoliopsida</taxon>
        <taxon>eudicotyledons</taxon>
        <taxon>Gunneridae</taxon>
        <taxon>Pentapetalae</taxon>
        <taxon>asterids</taxon>
        <taxon>campanulids</taxon>
        <taxon>Aquifoliales</taxon>
        <taxon>Aquifoliaceae</taxon>
        <taxon>Ilex</taxon>
    </lineage>
</organism>
<dbReference type="PANTHER" id="PTHR33264:SF6">
    <property type="entry name" value="OS01G0638800 PROTEIN"/>
    <property type="match status" value="1"/>
</dbReference>
<gene>
    <name evidence="1" type="ORF">ILEXP_LOCUS23440</name>
</gene>
<proteinExistence type="predicted"/>
<name>A0ABC8SGV4_9AQUA</name>
<dbReference type="EMBL" id="CAUOFW020002630">
    <property type="protein sequence ID" value="CAK9155055.1"/>
    <property type="molecule type" value="Genomic_DNA"/>
</dbReference>
<dbReference type="Proteomes" id="UP001642360">
    <property type="component" value="Unassembled WGS sequence"/>
</dbReference>
<accession>A0ABC8SGV4</accession>
<comment type="caution">
    <text evidence="1">The sequence shown here is derived from an EMBL/GenBank/DDBJ whole genome shotgun (WGS) entry which is preliminary data.</text>
</comment>
<protein>
    <submittedName>
        <fullName evidence="1">Uncharacterized protein</fullName>
    </submittedName>
</protein>
<dbReference type="PANTHER" id="PTHR33264">
    <property type="entry name" value="EXPRESSED PROTEIN"/>
    <property type="match status" value="1"/>
</dbReference>
<dbReference type="AlphaFoldDB" id="A0ABC8SGV4"/>
<evidence type="ECO:0000313" key="1">
    <source>
        <dbReference type="EMBL" id="CAK9155055.1"/>
    </source>
</evidence>
<sequence length="183" mass="20498">MEENPSPVSCKHLTHEAARARPAGKKSHRQYPVDDDAGDLIKCSGESCQTCTAELIADCVAVCCCPCAVVNFLALALVKFPWMMGRRCLGLGKKKGRRLEKERKCERSYSDCVMESDQISRKERVVDEWTLENLSSGFGNEEQKDNFSARFEAEKVWLELYQVDHLGFGRLSFTGIPSQGKGN</sequence>